<dbReference type="SMART" id="SM00635">
    <property type="entry name" value="BID_2"/>
    <property type="match status" value="7"/>
</dbReference>
<feature type="domain" description="BIG2" evidence="1">
    <location>
        <begin position="558"/>
        <end position="638"/>
    </location>
</feature>
<dbReference type="eggNOG" id="COG5492">
    <property type="taxonomic scope" value="Bacteria"/>
</dbReference>
<dbReference type="STRING" id="717606.PaecuDRAFT_4052"/>
<name>E0IEG1_9BACL</name>
<evidence type="ECO:0000313" key="3">
    <source>
        <dbReference type="Proteomes" id="UP000005387"/>
    </source>
</evidence>
<sequence length="724" mass="75247">MRHNPIHSMRGRLTVLLAAVLIFVCIQPAVYAADDIVNGLELDAASSTLSLFVGDSTELSALASYQGYVNKREVTASATWKTTDSSVATVSQGSVRIVGAGSARVSATYAGFSATVQINATYAYDSISLSKSDTGAAVGDTLDATLGSTLKLLASGMKNSASNDLTSSATWSSSNTAVATVEKGAITLVGAGKTTITAAYKGKSSTVTLQVKSPYQSLTISPNDLIELKVEGSSAKLTASVKTAAGSTENVTTSTDTVWTSSNETVATVTDDGEVEPVAAGTAVITASRYGVSDTVTVVVRPEFQAMKITPDANLDMLVQDSPASLTVSVLDAAGATKDITKDAVWTSTNVMVATVSEGVVTPMSAGTATIRASYKGLSKEVQVTVYPPVVSIAVSTTELDAIIGDNKSLPTVTGTAFGGEKTNVTSLVHWTSSDEEVLTVKDGKWEAKKAGTAVLTATARSLKATVTVTVYPKPLLLSTDSEDLSLIIGKETDLPKIKVTNVDGTEEDVTSKVKWKSTSDNLLLQSTKMKGLVASRVNLTATYLNKSVTIRITIEEEIVKLAVDPAALTLNIGKTKAVKVTGTYKSGKTIQLATKMKWTVGSESVARMTTSTIKALAVGATTITGEYQGKTVTIALTVVPKLKTFVGSDKSVNMAVGAAYTLKVKAFYDNGSWIDATTLSDWTSSKPSVATVVNGVVTATGKGTASIKATFQGKIVSVHITVK</sequence>
<accession>E0IEG1</accession>
<feature type="domain" description="BIG2" evidence="1">
    <location>
        <begin position="640"/>
        <end position="722"/>
    </location>
</feature>
<feature type="domain" description="BIG2" evidence="1">
    <location>
        <begin position="389"/>
        <end position="470"/>
    </location>
</feature>
<reference evidence="2 3" key="1">
    <citation type="submission" date="2010-07" db="EMBL/GenBank/DDBJ databases">
        <title>The draft genome of Paenibacillus curdlanolyticus YK9.</title>
        <authorList>
            <consortium name="US DOE Joint Genome Institute (JGI-PGF)"/>
            <person name="Lucas S."/>
            <person name="Copeland A."/>
            <person name="Lapidus A."/>
            <person name="Cheng J.-F."/>
            <person name="Bruce D."/>
            <person name="Goodwin L."/>
            <person name="Pitluck S."/>
            <person name="Land M.L."/>
            <person name="Hauser L."/>
            <person name="Chang Y.-J."/>
            <person name="Jeffries C."/>
            <person name="Anderson I.J."/>
            <person name="Johnson E."/>
            <person name="Loganathan U."/>
            <person name="Mulhopadhyay B."/>
            <person name="Kyrpides N."/>
            <person name="Woyke T.J."/>
        </authorList>
    </citation>
    <scope>NUCLEOTIDE SEQUENCE [LARGE SCALE GENOMIC DNA]</scope>
    <source>
        <strain evidence="2 3">YK9</strain>
    </source>
</reference>
<proteinExistence type="predicted"/>
<dbReference type="InterPro" id="IPR008964">
    <property type="entry name" value="Invasin/intimin_cell_adhesion"/>
</dbReference>
<feature type="domain" description="BIG2" evidence="1">
    <location>
        <begin position="303"/>
        <end position="385"/>
    </location>
</feature>
<feature type="domain" description="BIG2" evidence="1">
    <location>
        <begin position="123"/>
        <end position="210"/>
    </location>
</feature>
<dbReference type="EMBL" id="AEDD01000012">
    <property type="protein sequence ID" value="EFM09049.1"/>
    <property type="molecule type" value="Genomic_DNA"/>
</dbReference>
<gene>
    <name evidence="2" type="ORF">PaecuDRAFT_4052</name>
</gene>
<evidence type="ECO:0000313" key="2">
    <source>
        <dbReference type="EMBL" id="EFM09049.1"/>
    </source>
</evidence>
<protein>
    <submittedName>
        <fullName evidence="2">Ig domain protein group 2 domain protein</fullName>
    </submittedName>
</protein>
<dbReference type="AlphaFoldDB" id="E0IEG1"/>
<feature type="domain" description="BIG2" evidence="1">
    <location>
        <begin position="214"/>
        <end position="299"/>
    </location>
</feature>
<dbReference type="SUPFAM" id="SSF49373">
    <property type="entry name" value="Invasin/intimin cell-adhesion fragments"/>
    <property type="match status" value="6"/>
</dbReference>
<feature type="domain" description="BIG2" evidence="1">
    <location>
        <begin position="36"/>
        <end position="119"/>
    </location>
</feature>
<dbReference type="Proteomes" id="UP000005387">
    <property type="component" value="Unassembled WGS sequence"/>
</dbReference>
<dbReference type="OrthoDB" id="503324at2"/>
<dbReference type="InterPro" id="IPR003343">
    <property type="entry name" value="Big_2"/>
</dbReference>
<dbReference type="Pfam" id="PF02368">
    <property type="entry name" value="Big_2"/>
    <property type="match status" value="1"/>
</dbReference>
<keyword evidence="3" id="KW-1185">Reference proteome</keyword>
<organism evidence="2 3">
    <name type="scientific">Paenibacillus curdlanolyticus YK9</name>
    <dbReference type="NCBI Taxonomy" id="717606"/>
    <lineage>
        <taxon>Bacteria</taxon>
        <taxon>Bacillati</taxon>
        <taxon>Bacillota</taxon>
        <taxon>Bacilli</taxon>
        <taxon>Bacillales</taxon>
        <taxon>Paenibacillaceae</taxon>
        <taxon>Paenibacillus</taxon>
    </lineage>
</organism>
<dbReference type="RefSeq" id="WP_006040035.1">
    <property type="nucleotide sequence ID" value="NZ_AEDD01000012.1"/>
</dbReference>
<dbReference type="Gene3D" id="2.60.40.1080">
    <property type="match status" value="7"/>
</dbReference>
<evidence type="ECO:0000259" key="1">
    <source>
        <dbReference type="SMART" id="SM00635"/>
    </source>
</evidence>